<name>A0A173RF03_9FIRM</name>
<dbReference type="AlphaFoldDB" id="A0A173RF03"/>
<reference evidence="1 2" key="1">
    <citation type="journal article" date="2019" name="Nat. Med.">
        <title>A library of human gut bacterial isolates paired with longitudinal multiomics data enables mechanistic microbiome research.</title>
        <authorList>
            <person name="Poyet M."/>
            <person name="Groussin M."/>
            <person name="Gibbons S.M."/>
            <person name="Avila-Pacheco J."/>
            <person name="Jiang X."/>
            <person name="Kearney S.M."/>
            <person name="Perrotta A.R."/>
            <person name="Berdy B."/>
            <person name="Zhao S."/>
            <person name="Lieberman T.D."/>
            <person name="Swanson P.K."/>
            <person name="Smith M."/>
            <person name="Roesemann S."/>
            <person name="Alexander J.E."/>
            <person name="Rich S.A."/>
            <person name="Livny J."/>
            <person name="Vlamakis H."/>
            <person name="Clish C."/>
            <person name="Bullock K."/>
            <person name="Deik A."/>
            <person name="Scott J."/>
            <person name="Pierce K.A."/>
            <person name="Xavier R.J."/>
            <person name="Alm E.J."/>
        </authorList>
    </citation>
    <scope>NUCLEOTIDE SEQUENCE [LARGE SCALE GENOMIC DNA]</scope>
    <source>
        <strain evidence="1 2">BIOML-A198</strain>
    </source>
</reference>
<sequence length="256" mass="29594">MYNFKKIIHTELSAKGMVFEMTNKTKIIVAITLIMMVVVYQIGKTETKTTYAEETVTVNDTAIRIRIIPNSNKYEDQQAKKMVRFAIDEYLANNKTYFETIDSTRQFIVENIGEIEKTVAYVLDTINYDEEFEVSYGAHLFPEKQYNGATYDAGYYESLVITIGDGLGNNWWCFMNPDLCLGPSATKAEESDDHWNAQYTAMETTQEAFQTKQFKSYFGEVFETLFGGRDTKVNENTYAKVDQSAKANWYLYEDEY</sequence>
<dbReference type="InterPro" id="IPR014202">
    <property type="entry name" value="Spore_II_R"/>
</dbReference>
<evidence type="ECO:0000313" key="2">
    <source>
        <dbReference type="Proteomes" id="UP000487649"/>
    </source>
</evidence>
<gene>
    <name evidence="1" type="ORF">GMA92_11465</name>
</gene>
<proteinExistence type="predicted"/>
<evidence type="ECO:0000313" key="1">
    <source>
        <dbReference type="EMBL" id="MTK22032.1"/>
    </source>
</evidence>
<dbReference type="OrthoDB" id="9793324at2"/>
<comment type="caution">
    <text evidence="1">The sequence shown here is derived from an EMBL/GenBank/DDBJ whole genome shotgun (WGS) entry which is preliminary data.</text>
</comment>
<dbReference type="Proteomes" id="UP000487649">
    <property type="component" value="Unassembled WGS sequence"/>
</dbReference>
<protein>
    <submittedName>
        <fullName evidence="1">Stage II sporulation protein R</fullName>
    </submittedName>
</protein>
<dbReference type="Pfam" id="PF09551">
    <property type="entry name" value="Spore_II_R"/>
    <property type="match status" value="1"/>
</dbReference>
<dbReference type="EMBL" id="WMQE01000028">
    <property type="protein sequence ID" value="MTK22032.1"/>
    <property type="molecule type" value="Genomic_DNA"/>
</dbReference>
<organism evidence="1 2">
    <name type="scientific">Turicibacter sanguinis</name>
    <dbReference type="NCBI Taxonomy" id="154288"/>
    <lineage>
        <taxon>Bacteria</taxon>
        <taxon>Bacillati</taxon>
        <taxon>Bacillota</taxon>
        <taxon>Erysipelotrichia</taxon>
        <taxon>Erysipelotrichales</taxon>
        <taxon>Turicibacteraceae</taxon>
        <taxon>Turicibacter</taxon>
    </lineage>
</organism>
<accession>A0A173RF03</accession>